<proteinExistence type="predicted"/>
<protein>
    <submittedName>
        <fullName evidence="1">15012_t:CDS:1</fullName>
    </submittedName>
</protein>
<sequence length="89" mass="10229">MWELCSGAMYLRFMNEGLYEKLNKDYAGKVSLSTEEIEKDLNRSLPEYSAYQTAKGIDTLRRVLTAYSWKDPELGYCQAMNIVTSAILM</sequence>
<gene>
    <name evidence="1" type="ORF">ACOLOM_LOCUS879</name>
</gene>
<organism evidence="1 2">
    <name type="scientific">Acaulospora colombiana</name>
    <dbReference type="NCBI Taxonomy" id="27376"/>
    <lineage>
        <taxon>Eukaryota</taxon>
        <taxon>Fungi</taxon>
        <taxon>Fungi incertae sedis</taxon>
        <taxon>Mucoromycota</taxon>
        <taxon>Glomeromycotina</taxon>
        <taxon>Glomeromycetes</taxon>
        <taxon>Diversisporales</taxon>
        <taxon>Acaulosporaceae</taxon>
        <taxon>Acaulospora</taxon>
    </lineage>
</organism>
<dbReference type="EMBL" id="CAJVPT010000955">
    <property type="protein sequence ID" value="CAG8453839.1"/>
    <property type="molecule type" value="Genomic_DNA"/>
</dbReference>
<accession>A0ACA9K625</accession>
<comment type="caution">
    <text evidence="1">The sequence shown here is derived from an EMBL/GenBank/DDBJ whole genome shotgun (WGS) entry which is preliminary data.</text>
</comment>
<evidence type="ECO:0000313" key="2">
    <source>
        <dbReference type="Proteomes" id="UP000789525"/>
    </source>
</evidence>
<name>A0ACA9K625_9GLOM</name>
<dbReference type="Proteomes" id="UP000789525">
    <property type="component" value="Unassembled WGS sequence"/>
</dbReference>
<evidence type="ECO:0000313" key="1">
    <source>
        <dbReference type="EMBL" id="CAG8453839.1"/>
    </source>
</evidence>
<reference evidence="1" key="1">
    <citation type="submission" date="2021-06" db="EMBL/GenBank/DDBJ databases">
        <authorList>
            <person name="Kallberg Y."/>
            <person name="Tangrot J."/>
            <person name="Rosling A."/>
        </authorList>
    </citation>
    <scope>NUCLEOTIDE SEQUENCE</scope>
    <source>
        <strain evidence="1">CL356</strain>
    </source>
</reference>
<keyword evidence="2" id="KW-1185">Reference proteome</keyword>